<keyword evidence="3" id="KW-1185">Reference proteome</keyword>
<evidence type="ECO:0000313" key="3">
    <source>
        <dbReference type="Proteomes" id="UP000053958"/>
    </source>
</evidence>
<proteinExistence type="predicted"/>
<accession>A0A0F4YHL7</accession>
<evidence type="ECO:0000256" key="1">
    <source>
        <dbReference type="SAM" id="MobiDB-lite"/>
    </source>
</evidence>
<evidence type="ECO:0000313" key="2">
    <source>
        <dbReference type="EMBL" id="KKA17376.1"/>
    </source>
</evidence>
<protein>
    <submittedName>
        <fullName evidence="2">Uncharacterized protein</fullName>
    </submittedName>
</protein>
<feature type="region of interest" description="Disordered" evidence="1">
    <location>
        <begin position="63"/>
        <end position="153"/>
    </location>
</feature>
<dbReference type="EMBL" id="LASV01000662">
    <property type="protein sequence ID" value="KKA17376.1"/>
    <property type="molecule type" value="Genomic_DNA"/>
</dbReference>
<sequence>VRSFLNHLVNRHLSPVLTLHSQDLDHPDEDVDEVEFQADALIHRVLLDNAPLGETGVVQDPLHIIQGEAAEHGETAVQPDPLRPHQGARSGRRKDQRSEAGEGDESDTGQQRTAQVQVLLLLGRGTDKRDRAHHSHRVETSTSKESGRQEHQR</sequence>
<gene>
    <name evidence="2" type="ORF">T310_8777</name>
</gene>
<dbReference type="AlphaFoldDB" id="A0A0F4YHL7"/>
<name>A0A0F4YHL7_RASE3</name>
<dbReference type="GeneID" id="25320939"/>
<organism evidence="2 3">
    <name type="scientific">Rasamsonia emersonii (strain ATCC 16479 / CBS 393.64 / IMI 116815)</name>
    <dbReference type="NCBI Taxonomy" id="1408163"/>
    <lineage>
        <taxon>Eukaryota</taxon>
        <taxon>Fungi</taxon>
        <taxon>Dikarya</taxon>
        <taxon>Ascomycota</taxon>
        <taxon>Pezizomycotina</taxon>
        <taxon>Eurotiomycetes</taxon>
        <taxon>Eurotiomycetidae</taxon>
        <taxon>Eurotiales</taxon>
        <taxon>Trichocomaceae</taxon>
        <taxon>Rasamsonia</taxon>
    </lineage>
</organism>
<dbReference type="RefSeq" id="XP_013323988.1">
    <property type="nucleotide sequence ID" value="XM_013468534.1"/>
</dbReference>
<feature type="non-terminal residue" evidence="2">
    <location>
        <position position="1"/>
    </location>
</feature>
<reference evidence="2 3" key="1">
    <citation type="submission" date="2015-04" db="EMBL/GenBank/DDBJ databases">
        <authorList>
            <person name="Heijne W.H."/>
            <person name="Fedorova N.D."/>
            <person name="Nierman W.C."/>
            <person name="Vollebregt A.W."/>
            <person name="Zhao Z."/>
            <person name="Wu L."/>
            <person name="Kumar M."/>
            <person name="Stam H."/>
            <person name="van den Berg M.A."/>
            <person name="Pel H.J."/>
        </authorList>
    </citation>
    <scope>NUCLEOTIDE SEQUENCE [LARGE SCALE GENOMIC DNA]</scope>
    <source>
        <strain evidence="2 3">CBS 393.64</strain>
    </source>
</reference>
<comment type="caution">
    <text evidence="2">The sequence shown here is derived from an EMBL/GenBank/DDBJ whole genome shotgun (WGS) entry which is preliminary data.</text>
</comment>
<dbReference type="Proteomes" id="UP000053958">
    <property type="component" value="Unassembled WGS sequence"/>
</dbReference>